<keyword evidence="3" id="KW-1185">Reference proteome</keyword>
<proteinExistence type="predicted"/>
<gene>
    <name evidence="2" type="ORF">DNG_04167</name>
</gene>
<dbReference type="Proteomes" id="UP001187682">
    <property type="component" value="Unassembled WGS sequence"/>
</dbReference>
<name>A0AAE8MY75_9PEZI</name>
<protein>
    <submittedName>
        <fullName evidence="2">Uncharacterized protein</fullName>
    </submittedName>
</protein>
<feature type="compositionally biased region" description="Basic residues" evidence="1">
    <location>
        <begin position="1"/>
        <end position="15"/>
    </location>
</feature>
<dbReference type="EMBL" id="ONZQ02000005">
    <property type="protein sequence ID" value="SPO01494.1"/>
    <property type="molecule type" value="Genomic_DNA"/>
</dbReference>
<evidence type="ECO:0000313" key="3">
    <source>
        <dbReference type="Proteomes" id="UP001187682"/>
    </source>
</evidence>
<sequence>MAISKRVKSPPKRKTAPSPPAATAATMTTTLALVADSNIGPYFSSYEAARINGAIVNTWKPIYDSEDSNDCDAEIPHEVAERSVQDIIESCMAKFFEKRRESGDSRPCGRMIWHRFTKRFLVSLGMSSWRKAS</sequence>
<evidence type="ECO:0000256" key="1">
    <source>
        <dbReference type="SAM" id="MobiDB-lite"/>
    </source>
</evidence>
<dbReference type="AlphaFoldDB" id="A0AAE8MY75"/>
<organism evidence="2 3">
    <name type="scientific">Cephalotrichum gorgonifer</name>
    <dbReference type="NCBI Taxonomy" id="2041049"/>
    <lineage>
        <taxon>Eukaryota</taxon>
        <taxon>Fungi</taxon>
        <taxon>Dikarya</taxon>
        <taxon>Ascomycota</taxon>
        <taxon>Pezizomycotina</taxon>
        <taxon>Sordariomycetes</taxon>
        <taxon>Hypocreomycetidae</taxon>
        <taxon>Microascales</taxon>
        <taxon>Microascaceae</taxon>
        <taxon>Cephalotrichum</taxon>
    </lineage>
</organism>
<evidence type="ECO:0000313" key="2">
    <source>
        <dbReference type="EMBL" id="SPO01494.1"/>
    </source>
</evidence>
<comment type="caution">
    <text evidence="2">The sequence shown here is derived from an EMBL/GenBank/DDBJ whole genome shotgun (WGS) entry which is preliminary data.</text>
</comment>
<feature type="region of interest" description="Disordered" evidence="1">
    <location>
        <begin position="1"/>
        <end position="23"/>
    </location>
</feature>
<accession>A0AAE8MY75</accession>
<reference evidence="2" key="1">
    <citation type="submission" date="2018-03" db="EMBL/GenBank/DDBJ databases">
        <authorList>
            <person name="Guldener U."/>
        </authorList>
    </citation>
    <scope>NUCLEOTIDE SEQUENCE</scope>
</reference>